<dbReference type="RefSeq" id="XP_056524791.1">
    <property type="nucleotide sequence ID" value="XM_056662678.1"/>
</dbReference>
<reference evidence="1" key="1">
    <citation type="submission" date="2022-11" db="EMBL/GenBank/DDBJ databases">
        <authorList>
            <person name="Petersen C."/>
        </authorList>
    </citation>
    <scope>NUCLEOTIDE SEQUENCE</scope>
    <source>
        <strain evidence="1">IBT 22155</strain>
    </source>
</reference>
<organism evidence="1 2">
    <name type="scientific">Penicillium bovifimosum</name>
    <dbReference type="NCBI Taxonomy" id="126998"/>
    <lineage>
        <taxon>Eukaryota</taxon>
        <taxon>Fungi</taxon>
        <taxon>Dikarya</taxon>
        <taxon>Ascomycota</taxon>
        <taxon>Pezizomycotina</taxon>
        <taxon>Eurotiomycetes</taxon>
        <taxon>Eurotiomycetidae</taxon>
        <taxon>Eurotiales</taxon>
        <taxon>Aspergillaceae</taxon>
        <taxon>Penicillium</taxon>
    </lineage>
</organism>
<dbReference type="Proteomes" id="UP001149079">
    <property type="component" value="Unassembled WGS sequence"/>
</dbReference>
<dbReference type="AlphaFoldDB" id="A0A9W9L988"/>
<dbReference type="EMBL" id="JAPQKL010000002">
    <property type="protein sequence ID" value="KAJ5143147.1"/>
    <property type="molecule type" value="Genomic_DNA"/>
</dbReference>
<keyword evidence="2" id="KW-1185">Reference proteome</keyword>
<evidence type="ECO:0000313" key="2">
    <source>
        <dbReference type="Proteomes" id="UP001149079"/>
    </source>
</evidence>
<proteinExistence type="predicted"/>
<comment type="caution">
    <text evidence="1">The sequence shown here is derived from an EMBL/GenBank/DDBJ whole genome shotgun (WGS) entry which is preliminary data.</text>
</comment>
<dbReference type="GeneID" id="81401848"/>
<evidence type="ECO:0000313" key="1">
    <source>
        <dbReference type="EMBL" id="KAJ5143147.1"/>
    </source>
</evidence>
<accession>A0A9W9L988</accession>
<dbReference type="OrthoDB" id="4424523at2759"/>
<sequence length="198" mass="23256">MNELRNRIHSFPGWGYVIYRTTYSAESDTLFPDAIRYIEACIKRDFFSENENDPTDEANEIWAKHRSTIMQDPEQFNGTSLEAIRAHFEAWVNAQGRRDNWTKFRMCMIIDDESLQTLKGTSVETLENERPEDLDNELRCVKVLEAFPIMDELDTFPGWMRCWTSALWDLWTMMGDGDEMRQLFDSIDGFPFEGVYCG</sequence>
<name>A0A9W9L988_9EURO</name>
<gene>
    <name evidence="1" type="ORF">N7515_001934</name>
</gene>
<protein>
    <submittedName>
        <fullName evidence="1">Uncharacterized protein</fullName>
    </submittedName>
</protein>
<reference evidence="1" key="2">
    <citation type="journal article" date="2023" name="IMA Fungus">
        <title>Comparative genomic study of the Penicillium genus elucidates a diverse pangenome and 15 lateral gene transfer events.</title>
        <authorList>
            <person name="Petersen C."/>
            <person name="Sorensen T."/>
            <person name="Nielsen M.R."/>
            <person name="Sondergaard T.E."/>
            <person name="Sorensen J.L."/>
            <person name="Fitzpatrick D.A."/>
            <person name="Frisvad J.C."/>
            <person name="Nielsen K.L."/>
        </authorList>
    </citation>
    <scope>NUCLEOTIDE SEQUENCE</scope>
    <source>
        <strain evidence="1">IBT 22155</strain>
    </source>
</reference>